<organism evidence="2 3">
    <name type="scientific">Fusarium ambrosium</name>
    <dbReference type="NCBI Taxonomy" id="131363"/>
    <lineage>
        <taxon>Eukaryota</taxon>
        <taxon>Fungi</taxon>
        <taxon>Dikarya</taxon>
        <taxon>Ascomycota</taxon>
        <taxon>Pezizomycotina</taxon>
        <taxon>Sordariomycetes</taxon>
        <taxon>Hypocreomycetidae</taxon>
        <taxon>Hypocreales</taxon>
        <taxon>Nectriaceae</taxon>
        <taxon>Fusarium</taxon>
        <taxon>Fusarium solani species complex</taxon>
    </lineage>
</organism>
<evidence type="ECO:0000256" key="1">
    <source>
        <dbReference type="SAM" id="MobiDB-lite"/>
    </source>
</evidence>
<feature type="compositionally biased region" description="Basic and acidic residues" evidence="1">
    <location>
        <begin position="341"/>
        <end position="362"/>
    </location>
</feature>
<feature type="compositionally biased region" description="Basic and acidic residues" evidence="1">
    <location>
        <begin position="429"/>
        <end position="438"/>
    </location>
</feature>
<feature type="compositionally biased region" description="Low complexity" evidence="1">
    <location>
        <begin position="303"/>
        <end position="312"/>
    </location>
</feature>
<reference evidence="2 3" key="1">
    <citation type="submission" date="2017-06" db="EMBL/GenBank/DDBJ databases">
        <title>Cmopartive genomic analysis of Ambrosia Fusariam Clade fungi.</title>
        <authorList>
            <person name="Stajich J.E."/>
            <person name="Carrillo J."/>
            <person name="Kijimoto T."/>
            <person name="Eskalen A."/>
            <person name="O'Donnell K."/>
            <person name="Kasson M."/>
        </authorList>
    </citation>
    <scope>NUCLEOTIDE SEQUENCE [LARGE SCALE GENOMIC DNA]</scope>
    <source>
        <strain evidence="2 3">NRRL 20438</strain>
    </source>
</reference>
<dbReference type="EMBL" id="NIZV01000125">
    <property type="protein sequence ID" value="RSM06472.1"/>
    <property type="molecule type" value="Genomic_DNA"/>
</dbReference>
<feature type="compositionally biased region" description="Polar residues" evidence="1">
    <location>
        <begin position="413"/>
        <end position="428"/>
    </location>
</feature>
<sequence>MTDKMTKLKKSKRPKDIKESERDEFRPRGEDKEKKEKKKRHSQQSPPSAPPWIWWLAGGPNQRKKRPSHKSTKEKSSSSKKHSTKERSTDKKKTTTTSTTKRHKRRERKDESEDDMDDETNSAAGDLGVDDGENDYRMMPSQAKQSYKNNTWIDEQHSSVGSNRTDYSVPEHNRVPDWAYSDTGNTGTNGERELATRHQGVCPQEPRRQDDFQPPAVHHDYRSTSQNNSQANSTNTAHQQPPAPQNDTQTVSTSAAPQQPPAPQNNTGHVDENHSAQPTIQEEPPKPTSCQCNTEHPKQEQNTATTGRDTTTNSGDGCGVTNMRGDEQDSNKPAGQQQAGENEHTTSKKTEDPQVKEQRKEQATGSNGSQGNQQESKGPASQQAGEDEPKTQECIDTASKKAEGHQVKEQLKEQTTVSNSSQANQQELKGSDESRVNENESTESNQLSSCTVI</sequence>
<feature type="compositionally biased region" description="Basic and acidic residues" evidence="1">
    <location>
        <begin position="14"/>
        <end position="34"/>
    </location>
</feature>
<feature type="compositionally biased region" description="Polar residues" evidence="1">
    <location>
        <begin position="363"/>
        <end position="384"/>
    </location>
</feature>
<evidence type="ECO:0000313" key="2">
    <source>
        <dbReference type="EMBL" id="RSM06472.1"/>
    </source>
</evidence>
<dbReference type="AlphaFoldDB" id="A0A428TWU9"/>
<feature type="compositionally biased region" description="Polar residues" evidence="1">
    <location>
        <begin position="442"/>
        <end position="453"/>
    </location>
</feature>
<feature type="compositionally biased region" description="Low complexity" evidence="1">
    <location>
        <begin position="223"/>
        <end position="237"/>
    </location>
</feature>
<evidence type="ECO:0000313" key="3">
    <source>
        <dbReference type="Proteomes" id="UP000288429"/>
    </source>
</evidence>
<feature type="compositionally biased region" description="Polar residues" evidence="1">
    <location>
        <begin position="331"/>
        <end position="340"/>
    </location>
</feature>
<feature type="region of interest" description="Disordered" evidence="1">
    <location>
        <begin position="1"/>
        <end position="453"/>
    </location>
</feature>
<comment type="caution">
    <text evidence="2">The sequence shown here is derived from an EMBL/GenBank/DDBJ whole genome shotgun (WGS) entry which is preliminary data.</text>
</comment>
<dbReference type="Proteomes" id="UP000288429">
    <property type="component" value="Unassembled WGS sequence"/>
</dbReference>
<keyword evidence="3" id="KW-1185">Reference proteome</keyword>
<protein>
    <submittedName>
        <fullName evidence="2">Uncharacterized protein</fullName>
    </submittedName>
</protein>
<feature type="compositionally biased region" description="Polar residues" evidence="1">
    <location>
        <begin position="245"/>
        <end position="254"/>
    </location>
</feature>
<proteinExistence type="predicted"/>
<name>A0A428TWU9_9HYPO</name>
<feature type="compositionally biased region" description="Polar residues" evidence="1">
    <location>
        <begin position="142"/>
        <end position="166"/>
    </location>
</feature>
<feature type="compositionally biased region" description="Basic and acidic residues" evidence="1">
    <location>
        <begin position="205"/>
        <end position="222"/>
    </location>
</feature>
<accession>A0A428TWU9</accession>
<gene>
    <name evidence="2" type="ORF">CDV31_009072</name>
</gene>
<feature type="compositionally biased region" description="Basic and acidic residues" evidence="1">
    <location>
        <begin position="387"/>
        <end position="412"/>
    </location>
</feature>